<evidence type="ECO:0000313" key="4">
    <source>
        <dbReference type="Proteomes" id="UP000549343"/>
    </source>
</evidence>
<reference evidence="3 4" key="3">
    <citation type="submission" date="2020-08" db="EMBL/GenBank/DDBJ databases">
        <title>Sequencing the genomes of 1000 actinobacteria strains.</title>
        <authorList>
            <person name="Klenk H.-P."/>
        </authorList>
    </citation>
    <scope>NUCLEOTIDE SEQUENCE [LARGE SCALE GENOMIC DNA]</scope>
    <source>
        <strain evidence="3 4">DSM 44772</strain>
    </source>
</reference>
<dbReference type="EMBL" id="JACHMV010000001">
    <property type="protein sequence ID" value="MBB4772869.1"/>
    <property type="molecule type" value="Genomic_DNA"/>
</dbReference>
<evidence type="ECO:0008006" key="6">
    <source>
        <dbReference type="Google" id="ProtNLM"/>
    </source>
</evidence>
<dbReference type="Proteomes" id="UP000549343">
    <property type="component" value="Unassembled WGS sequence"/>
</dbReference>
<reference evidence="5" key="2">
    <citation type="journal article" date="2019" name="Int. J. Syst. Evol. Microbiol.">
        <title>The Global Catalogue of Microorganisms (GCM) 10K type strain sequencing project: providing services to taxonomists for standard genome sequencing and annotation.</title>
        <authorList>
            <consortium name="The Broad Institute Genomics Platform"/>
            <consortium name="The Broad Institute Genome Sequencing Center for Infectious Disease"/>
            <person name="Wu L."/>
            <person name="Ma J."/>
        </authorList>
    </citation>
    <scope>NUCLEOTIDE SEQUENCE [LARGE SCALE GENOMIC DNA]</scope>
    <source>
        <strain evidence="5">JCM 10667</strain>
    </source>
</reference>
<dbReference type="InterPro" id="IPR019662">
    <property type="entry name" value="DUF2516"/>
</dbReference>
<evidence type="ECO:0000256" key="1">
    <source>
        <dbReference type="SAM" id="Phobius"/>
    </source>
</evidence>
<reference evidence="2" key="1">
    <citation type="journal article" date="2014" name="Int. J. Syst. Evol. Microbiol.">
        <title>Complete genome of a new Firmicutes species belonging to the dominant human colonic microbiota ('Ruminococcus bicirculans') reveals two chromosomes and a selective capacity to utilize plant glucans.</title>
        <authorList>
            <consortium name="NISC Comparative Sequencing Program"/>
            <person name="Wegmann U."/>
            <person name="Louis P."/>
            <person name="Goesmann A."/>
            <person name="Henrissat B."/>
            <person name="Duncan S.H."/>
            <person name="Flint H.J."/>
        </authorList>
    </citation>
    <scope>NUCLEOTIDE SEQUENCE</scope>
    <source>
        <strain evidence="2">JCM 10667</strain>
    </source>
</reference>
<dbReference type="AlphaFoldDB" id="A0A7W7I986"/>
<keyword evidence="1" id="KW-1133">Transmembrane helix</keyword>
<dbReference type="RefSeq" id="WP_132054354.1">
    <property type="nucleotide sequence ID" value="NZ_BAAAHD010000026.1"/>
</dbReference>
<evidence type="ECO:0000313" key="3">
    <source>
        <dbReference type="EMBL" id="MBB4772869.1"/>
    </source>
</evidence>
<keyword evidence="5" id="KW-1185">Reference proteome</keyword>
<dbReference type="Pfam" id="PF10724">
    <property type="entry name" value="DUF2516"/>
    <property type="match status" value="1"/>
</dbReference>
<protein>
    <recommendedName>
        <fullName evidence="6">DUF2516 family protein</fullName>
    </recommendedName>
</protein>
<feature type="transmembrane region" description="Helical" evidence="1">
    <location>
        <begin position="47"/>
        <end position="65"/>
    </location>
</feature>
<dbReference type="Proteomes" id="UP001501427">
    <property type="component" value="Unassembled WGS sequence"/>
</dbReference>
<evidence type="ECO:0000313" key="5">
    <source>
        <dbReference type="Proteomes" id="UP001501427"/>
    </source>
</evidence>
<organism evidence="3 4">
    <name type="scientific">Actinomadura livida</name>
    <dbReference type="NCBI Taxonomy" id="79909"/>
    <lineage>
        <taxon>Bacteria</taxon>
        <taxon>Bacillati</taxon>
        <taxon>Actinomycetota</taxon>
        <taxon>Actinomycetes</taxon>
        <taxon>Streptosporangiales</taxon>
        <taxon>Thermomonosporaceae</taxon>
        <taxon>Actinomadura</taxon>
    </lineage>
</organism>
<accession>A0A7W7I986</accession>
<keyword evidence="1" id="KW-0812">Transmembrane</keyword>
<comment type="caution">
    <text evidence="3">The sequence shown here is derived from an EMBL/GenBank/DDBJ whole genome shotgun (WGS) entry which is preliminary data.</text>
</comment>
<gene>
    <name evidence="3" type="ORF">F4557_001287</name>
    <name evidence="2" type="ORF">GCM10009546_33860</name>
</gene>
<reference evidence="2" key="4">
    <citation type="submission" date="2023-12" db="EMBL/GenBank/DDBJ databases">
        <authorList>
            <person name="Sun Q."/>
            <person name="Inoue M."/>
        </authorList>
    </citation>
    <scope>NUCLEOTIDE SEQUENCE</scope>
    <source>
        <strain evidence="2">JCM 10667</strain>
    </source>
</reference>
<name>A0A7W7I986_9ACTN</name>
<sequence>MSGFNVLDYFFWLLLIIAFVMEAWALIDSLSVPEGAYSAAGKWRKKMWMIVLIVATVVGGAHAIAPGALGISPIGLLIGILPVAAFIAAAIYLADVRPAVAPYKKKNGRGDRSGPYGPW</sequence>
<dbReference type="EMBL" id="BAAAHD010000026">
    <property type="protein sequence ID" value="GAA0568383.1"/>
    <property type="molecule type" value="Genomic_DNA"/>
</dbReference>
<feature type="transmembrane region" description="Helical" evidence="1">
    <location>
        <begin position="71"/>
        <end position="94"/>
    </location>
</feature>
<proteinExistence type="predicted"/>
<evidence type="ECO:0000313" key="2">
    <source>
        <dbReference type="EMBL" id="GAA0568383.1"/>
    </source>
</evidence>
<feature type="transmembrane region" description="Helical" evidence="1">
    <location>
        <begin position="6"/>
        <end position="27"/>
    </location>
</feature>
<keyword evidence="1" id="KW-0472">Membrane</keyword>